<dbReference type="SUPFAM" id="SSF56300">
    <property type="entry name" value="Metallo-dependent phosphatases"/>
    <property type="match status" value="1"/>
</dbReference>
<organism evidence="3 4">
    <name type="scientific">Ornatilinea apprima</name>
    <dbReference type="NCBI Taxonomy" id="1134406"/>
    <lineage>
        <taxon>Bacteria</taxon>
        <taxon>Bacillati</taxon>
        <taxon>Chloroflexota</taxon>
        <taxon>Anaerolineae</taxon>
        <taxon>Anaerolineales</taxon>
        <taxon>Anaerolineaceae</taxon>
        <taxon>Ornatilinea</taxon>
    </lineage>
</organism>
<dbReference type="STRING" id="1134406.ADN00_08095"/>
<keyword evidence="4" id="KW-1185">Reference proteome</keyword>
<dbReference type="InterPro" id="IPR052169">
    <property type="entry name" value="CW_Biosynth-Accessory"/>
</dbReference>
<sequence length="554" mass="60638">MLLAGMCLAGCASSAAGRAEDLGIEISRSSTLTPFQPSVPTLTPTPQVVRLGVDGSVPAALQDSIQLNGGVAWVPDGQPAEAVISVVGADESLSAWVYALVAPFPTVRDGVSLEELKGLWRGEPLDDLQGQPLHVDEATRLSLEAQWGEPASGLVETAAADALLDLAWQAKTAWAIVPFERLDPRWKVLRVDGVSPFDADFSAQAYALTVHYGLLPGPRAVAAGSIQLPPSNRDTQKMTSLLMTGVTALTRATGKKMETEGMTYPAVDVIGWFEQADLVHISNEVSFTDTCPPANPGQTALQFCSRPEYLELLDYIGVDIMELSGNHLMDWGWDPFTQSMQIYQERGWKTFAAGANLEEARQPLLLEHHGNHLAFISCNPAGPARVWATEEFPGVATCDYDWMAAEIRRLREEGYLVIATQQFFESYGFEPGAEQIRVFNMLADAGAVIVSGSQAHHPQGMAFTNEGGFIHYGLGNLFFDQMRMPDGAAPEFFSAGLPIAGVRLEFLDRHIFYEGRYLGTELYTAVLEDYARPRPMTDEERDQFLREAYKRSGW</sequence>
<dbReference type="SMART" id="SM00854">
    <property type="entry name" value="PGA_cap"/>
    <property type="match status" value="1"/>
</dbReference>
<comment type="similarity">
    <text evidence="1">Belongs to the CapA family.</text>
</comment>
<dbReference type="AlphaFoldDB" id="A0A0P6Y851"/>
<evidence type="ECO:0000259" key="2">
    <source>
        <dbReference type="SMART" id="SM00854"/>
    </source>
</evidence>
<dbReference type="InterPro" id="IPR019079">
    <property type="entry name" value="Capsule_synth_CapA"/>
</dbReference>
<feature type="domain" description="Capsule synthesis protein CapA" evidence="2">
    <location>
        <begin position="240"/>
        <end position="481"/>
    </location>
</feature>
<proteinExistence type="inferred from homology"/>
<reference evidence="3 4" key="1">
    <citation type="submission" date="2015-07" db="EMBL/GenBank/DDBJ databases">
        <title>Genome sequence of Ornatilinea apprima DSM 23815.</title>
        <authorList>
            <person name="Hemp J."/>
            <person name="Ward L.M."/>
            <person name="Pace L.A."/>
            <person name="Fischer W.W."/>
        </authorList>
    </citation>
    <scope>NUCLEOTIDE SEQUENCE [LARGE SCALE GENOMIC DNA]</scope>
    <source>
        <strain evidence="3 4">P3M-1</strain>
    </source>
</reference>
<evidence type="ECO:0000256" key="1">
    <source>
        <dbReference type="ARBA" id="ARBA00005662"/>
    </source>
</evidence>
<dbReference type="EMBL" id="LGCL01000021">
    <property type="protein sequence ID" value="KPL77836.1"/>
    <property type="molecule type" value="Genomic_DNA"/>
</dbReference>
<dbReference type="Proteomes" id="UP000050417">
    <property type="component" value="Unassembled WGS sequence"/>
</dbReference>
<evidence type="ECO:0000313" key="3">
    <source>
        <dbReference type="EMBL" id="KPL77836.1"/>
    </source>
</evidence>
<dbReference type="Pfam" id="PF09587">
    <property type="entry name" value="PGA_cap"/>
    <property type="match status" value="1"/>
</dbReference>
<dbReference type="PANTHER" id="PTHR33393:SF13">
    <property type="entry name" value="PGA BIOSYNTHESIS PROTEIN CAPA"/>
    <property type="match status" value="1"/>
</dbReference>
<name>A0A0P6Y851_9CHLR</name>
<protein>
    <recommendedName>
        <fullName evidence="2">Capsule synthesis protein CapA domain-containing protein</fullName>
    </recommendedName>
</protein>
<dbReference type="PANTHER" id="PTHR33393">
    <property type="entry name" value="POLYGLUTAMINE SYNTHESIS ACCESSORY PROTEIN RV0574C-RELATED"/>
    <property type="match status" value="1"/>
</dbReference>
<evidence type="ECO:0000313" key="4">
    <source>
        <dbReference type="Proteomes" id="UP000050417"/>
    </source>
</evidence>
<comment type="caution">
    <text evidence="3">The sequence shown here is derived from an EMBL/GenBank/DDBJ whole genome shotgun (WGS) entry which is preliminary data.</text>
</comment>
<accession>A0A0P6Y851</accession>
<dbReference type="InterPro" id="IPR029052">
    <property type="entry name" value="Metallo-depent_PP-like"/>
</dbReference>
<gene>
    <name evidence="3" type="ORF">ADN00_08095</name>
</gene>